<keyword evidence="1" id="KW-0175">Coiled coil</keyword>
<evidence type="ECO:0000313" key="2">
    <source>
        <dbReference type="EMBL" id="TQJ07592.1"/>
    </source>
</evidence>
<comment type="caution">
    <text evidence="2">The sequence shown here is derived from an EMBL/GenBank/DDBJ whole genome shotgun (WGS) entry which is preliminary data.</text>
</comment>
<evidence type="ECO:0000256" key="1">
    <source>
        <dbReference type="SAM" id="Coils"/>
    </source>
</evidence>
<name>A0A542DWW9_9MICO</name>
<dbReference type="OrthoDB" id="3782095at2"/>
<gene>
    <name evidence="2" type="ORF">FB458_0659</name>
</gene>
<protein>
    <submittedName>
        <fullName evidence="2">Uncharacterized protein</fullName>
    </submittedName>
</protein>
<keyword evidence="3" id="KW-1185">Reference proteome</keyword>
<proteinExistence type="predicted"/>
<dbReference type="RefSeq" id="WP_141846734.1">
    <property type="nucleotide sequence ID" value="NZ_BAAAPR010000008.1"/>
</dbReference>
<accession>A0A542DWW9</accession>
<feature type="coiled-coil region" evidence="1">
    <location>
        <begin position="91"/>
        <end position="118"/>
    </location>
</feature>
<dbReference type="Proteomes" id="UP000317893">
    <property type="component" value="Unassembled WGS sequence"/>
</dbReference>
<reference evidence="2 3" key="1">
    <citation type="submission" date="2019-06" db="EMBL/GenBank/DDBJ databases">
        <title>Sequencing the genomes of 1000 actinobacteria strains.</title>
        <authorList>
            <person name="Klenk H.-P."/>
        </authorList>
    </citation>
    <scope>NUCLEOTIDE SEQUENCE [LARGE SCALE GENOMIC DNA]</scope>
    <source>
        <strain evidence="2 3">DSM 18607</strain>
    </source>
</reference>
<organism evidence="2 3">
    <name type="scientific">Lapillicoccus jejuensis</name>
    <dbReference type="NCBI Taxonomy" id="402171"/>
    <lineage>
        <taxon>Bacteria</taxon>
        <taxon>Bacillati</taxon>
        <taxon>Actinomycetota</taxon>
        <taxon>Actinomycetes</taxon>
        <taxon>Micrococcales</taxon>
        <taxon>Intrasporangiaceae</taxon>
        <taxon>Lapillicoccus</taxon>
    </lineage>
</organism>
<sequence length="143" mass="15520">MTPTSTSAAAEATTFTSTTMLSMREVCHLTGKPGRPRDRKTVAGWIHAGRYPHADKALTGRQEWTVPVQDLVDAGDLDPSHVIEVAATLETLRESRQVSDLRERIRQLESQLAVTAALAAERQTALEALHRVLALAVPSGAVR</sequence>
<dbReference type="AlphaFoldDB" id="A0A542DWW9"/>
<dbReference type="EMBL" id="VFMN01000001">
    <property type="protein sequence ID" value="TQJ07592.1"/>
    <property type="molecule type" value="Genomic_DNA"/>
</dbReference>
<evidence type="ECO:0000313" key="3">
    <source>
        <dbReference type="Proteomes" id="UP000317893"/>
    </source>
</evidence>